<evidence type="ECO:0000313" key="3">
    <source>
        <dbReference type="EMBL" id="KAF9459768.1"/>
    </source>
</evidence>
<protein>
    <recommendedName>
        <fullName evidence="2">DUF5648 domain-containing protein</fullName>
    </recommendedName>
</protein>
<feature type="chain" id="PRO_5040288857" description="DUF5648 domain-containing protein" evidence="1">
    <location>
        <begin position="20"/>
        <end position="176"/>
    </location>
</feature>
<gene>
    <name evidence="3" type="ORF">BDZ94DRAFT_1224323</name>
</gene>
<name>A0A9P5XY46_9AGAR</name>
<feature type="domain" description="DUF5648" evidence="2">
    <location>
        <begin position="37"/>
        <end position="173"/>
    </location>
</feature>
<dbReference type="Proteomes" id="UP000807353">
    <property type="component" value="Unassembled WGS sequence"/>
</dbReference>
<dbReference type="Pfam" id="PF18885">
    <property type="entry name" value="DUF5648"/>
    <property type="match status" value="1"/>
</dbReference>
<keyword evidence="4" id="KW-1185">Reference proteome</keyword>
<dbReference type="InterPro" id="IPR043708">
    <property type="entry name" value="DUF5648"/>
</dbReference>
<dbReference type="OrthoDB" id="9971254at2759"/>
<accession>A0A9P5XY46</accession>
<proteinExistence type="predicted"/>
<evidence type="ECO:0000259" key="2">
    <source>
        <dbReference type="Pfam" id="PF18885"/>
    </source>
</evidence>
<organism evidence="3 4">
    <name type="scientific">Collybia nuda</name>
    <dbReference type="NCBI Taxonomy" id="64659"/>
    <lineage>
        <taxon>Eukaryota</taxon>
        <taxon>Fungi</taxon>
        <taxon>Dikarya</taxon>
        <taxon>Basidiomycota</taxon>
        <taxon>Agaricomycotina</taxon>
        <taxon>Agaricomycetes</taxon>
        <taxon>Agaricomycetidae</taxon>
        <taxon>Agaricales</taxon>
        <taxon>Tricholomatineae</taxon>
        <taxon>Clitocybaceae</taxon>
        <taxon>Collybia</taxon>
    </lineage>
</organism>
<keyword evidence="1" id="KW-0732">Signal</keyword>
<dbReference type="EMBL" id="MU150311">
    <property type="protein sequence ID" value="KAF9459768.1"/>
    <property type="molecule type" value="Genomic_DNA"/>
</dbReference>
<evidence type="ECO:0000256" key="1">
    <source>
        <dbReference type="SAM" id="SignalP"/>
    </source>
</evidence>
<sequence length="176" mass="19576">MKTPIYFAVAFFSCLFVHATTTGTLFEARAPPGAVEVLSIFNPTVVDHFYTTNASEIQQLTDFYGYESEGTSTGFIFLTEQPDTVPLFRLYSLGAADHMYTTSTQVRDHAVKRLGYFVEGILGFVYTEDGPGRLPFFGLHNPNRIDHYYTTSADQRDDAAKNGWNVEGGVGYLLSP</sequence>
<dbReference type="AlphaFoldDB" id="A0A9P5XY46"/>
<comment type="caution">
    <text evidence="3">The sequence shown here is derived from an EMBL/GenBank/DDBJ whole genome shotgun (WGS) entry which is preliminary data.</text>
</comment>
<feature type="signal peptide" evidence="1">
    <location>
        <begin position="1"/>
        <end position="19"/>
    </location>
</feature>
<reference evidence="3" key="1">
    <citation type="submission" date="2020-11" db="EMBL/GenBank/DDBJ databases">
        <authorList>
            <consortium name="DOE Joint Genome Institute"/>
            <person name="Ahrendt S."/>
            <person name="Riley R."/>
            <person name="Andreopoulos W."/>
            <person name="Labutti K."/>
            <person name="Pangilinan J."/>
            <person name="Ruiz-Duenas F.J."/>
            <person name="Barrasa J.M."/>
            <person name="Sanchez-Garcia M."/>
            <person name="Camarero S."/>
            <person name="Miyauchi S."/>
            <person name="Serrano A."/>
            <person name="Linde D."/>
            <person name="Babiker R."/>
            <person name="Drula E."/>
            <person name="Ayuso-Fernandez I."/>
            <person name="Pacheco R."/>
            <person name="Padilla G."/>
            <person name="Ferreira P."/>
            <person name="Barriuso J."/>
            <person name="Kellner H."/>
            <person name="Castanera R."/>
            <person name="Alfaro M."/>
            <person name="Ramirez L."/>
            <person name="Pisabarro A.G."/>
            <person name="Kuo A."/>
            <person name="Tritt A."/>
            <person name="Lipzen A."/>
            <person name="He G."/>
            <person name="Yan M."/>
            <person name="Ng V."/>
            <person name="Cullen D."/>
            <person name="Martin F."/>
            <person name="Rosso M.-N."/>
            <person name="Henrissat B."/>
            <person name="Hibbett D."/>
            <person name="Martinez A.T."/>
            <person name="Grigoriev I.V."/>
        </authorList>
    </citation>
    <scope>NUCLEOTIDE SEQUENCE</scope>
    <source>
        <strain evidence="3">CBS 247.69</strain>
    </source>
</reference>
<evidence type="ECO:0000313" key="4">
    <source>
        <dbReference type="Proteomes" id="UP000807353"/>
    </source>
</evidence>